<protein>
    <submittedName>
        <fullName evidence="1">Uncharacterized protein</fullName>
    </submittedName>
</protein>
<name>A0A6I4IWY6_9SPHN</name>
<proteinExistence type="predicted"/>
<reference evidence="1 2" key="1">
    <citation type="submission" date="2019-12" db="EMBL/GenBank/DDBJ databases">
        <authorList>
            <person name="Huq M.A."/>
        </authorList>
    </citation>
    <scope>NUCLEOTIDE SEQUENCE [LARGE SCALE GENOMIC DNA]</scope>
    <source>
        <strain evidence="1 2">MAH-20</strain>
    </source>
</reference>
<dbReference type="EMBL" id="WQMS01000001">
    <property type="protein sequence ID" value="MVO76690.1"/>
    <property type="molecule type" value="Genomic_DNA"/>
</dbReference>
<evidence type="ECO:0000313" key="1">
    <source>
        <dbReference type="EMBL" id="MVO76690.1"/>
    </source>
</evidence>
<dbReference type="Proteomes" id="UP000441389">
    <property type="component" value="Unassembled WGS sequence"/>
</dbReference>
<gene>
    <name evidence="1" type="ORF">GON01_01875</name>
</gene>
<evidence type="ECO:0000313" key="2">
    <source>
        <dbReference type="Proteomes" id="UP000441389"/>
    </source>
</evidence>
<organism evidence="1 2">
    <name type="scientific">Sphingomonas horti</name>
    <dbReference type="NCBI Taxonomy" id="2682842"/>
    <lineage>
        <taxon>Bacteria</taxon>
        <taxon>Pseudomonadati</taxon>
        <taxon>Pseudomonadota</taxon>
        <taxon>Alphaproteobacteria</taxon>
        <taxon>Sphingomonadales</taxon>
        <taxon>Sphingomonadaceae</taxon>
        <taxon>Sphingomonas</taxon>
    </lineage>
</organism>
<sequence>MMIAGFGLAGAAARRRRTARVLA</sequence>
<accession>A0A6I4IWY6</accession>
<dbReference type="AlphaFoldDB" id="A0A6I4IWY6"/>
<comment type="caution">
    <text evidence="1">The sequence shown here is derived from an EMBL/GenBank/DDBJ whole genome shotgun (WGS) entry which is preliminary data.</text>
</comment>
<keyword evidence="2" id="KW-1185">Reference proteome</keyword>